<feature type="region of interest" description="Disordered" evidence="3">
    <location>
        <begin position="223"/>
        <end position="280"/>
    </location>
</feature>
<reference evidence="6" key="1">
    <citation type="submission" date="2020-01" db="EMBL/GenBank/DDBJ databases">
        <title>Draft genome sequence of the Termite Coptotermes fromosanus.</title>
        <authorList>
            <person name="Itakura S."/>
            <person name="Yosikawa Y."/>
            <person name="Umezawa K."/>
        </authorList>
    </citation>
    <scope>NUCLEOTIDE SEQUENCE [LARGE SCALE GENOMIC DNA]</scope>
</reference>
<dbReference type="GO" id="GO:0005634">
    <property type="term" value="C:nucleus"/>
    <property type="evidence" value="ECO:0007669"/>
    <property type="project" value="TreeGrafter"/>
</dbReference>
<evidence type="ECO:0000313" key="5">
    <source>
        <dbReference type="EMBL" id="GFG35587.1"/>
    </source>
</evidence>
<evidence type="ECO:0000256" key="1">
    <source>
        <dbReference type="ARBA" id="ARBA00006832"/>
    </source>
</evidence>
<feature type="region of interest" description="Disordered" evidence="3">
    <location>
        <begin position="99"/>
        <end position="163"/>
    </location>
</feature>
<name>A0A6L2Q0V0_COPFO</name>
<sequence length="399" mass="46684">MALAATRDRRSNAGNRMSKILDDEEDDDFYKTTYGGFTEIEDDDDYQSEEEGEDEVDSDFSIEENDEPVSDQDDDEPKKKRRIVTKAYKEPVVVLQKIKKPAEVKQRKPRKKNISADNFERKSIRRSTAAKSAATLQRLKERTEEGRRRKGRRARAQDEWRPTQEELLEEAKITEQENLKSLEKYQKLEMEKKKTRTVKKTFQGPIIRYHSVSMPIIEVMHQDQQESPITVDEGDDEREKQEPTDVTEVAETSNEKENQMETGHDASKKEEEKNREVGSTTCDGRCERTFITFLDEQVFRNVFPHTQPKPPPRNICPITRLQARYFDPVTQLPYSNLQAFRILREAYYQQLEGRGDRSNPEVARWIEWRQKMKELKSAIVHQISKSIRLEPASVPVTPQ</sequence>
<dbReference type="InterPro" id="IPR046757">
    <property type="entry name" value="YL1_N"/>
</dbReference>
<evidence type="ECO:0000259" key="4">
    <source>
        <dbReference type="SMART" id="SM00993"/>
    </source>
</evidence>
<dbReference type="EMBL" id="BLKM01009030">
    <property type="protein sequence ID" value="GFG35587.1"/>
    <property type="molecule type" value="Genomic_DNA"/>
</dbReference>
<dbReference type="AlphaFoldDB" id="A0A6L2Q0V0"/>
<feature type="compositionally biased region" description="Acidic residues" evidence="3">
    <location>
        <begin position="39"/>
        <end position="75"/>
    </location>
</feature>
<proteinExistence type="inferred from homology"/>
<feature type="compositionally biased region" description="Basic and acidic residues" evidence="3">
    <location>
        <begin position="138"/>
        <end position="147"/>
    </location>
</feature>
<dbReference type="Proteomes" id="UP000502823">
    <property type="component" value="Unassembled WGS sequence"/>
</dbReference>
<dbReference type="PANTHER" id="PTHR13275">
    <property type="entry name" value="YL-1 PROTEIN TRANSCRIPTION FACTOR-LIKE 1"/>
    <property type="match status" value="1"/>
</dbReference>
<keyword evidence="6" id="KW-1185">Reference proteome</keyword>
<feature type="compositionally biased region" description="Basic and acidic residues" evidence="3">
    <location>
        <begin position="253"/>
        <end position="276"/>
    </location>
</feature>
<feature type="domain" description="Vps72/YL1 C-terminal" evidence="4">
    <location>
        <begin position="314"/>
        <end position="343"/>
    </location>
</feature>
<comment type="caution">
    <text evidence="5">The sequence shown here is derived from an EMBL/GenBank/DDBJ whole genome shotgun (WGS) entry which is preliminary data.</text>
</comment>
<dbReference type="PANTHER" id="PTHR13275:SF4">
    <property type="entry name" value="VACUOLAR PROTEIN SORTING-ASSOCIATED PROTEIN 72 HOMOLOG"/>
    <property type="match status" value="1"/>
</dbReference>
<accession>A0A6L2Q0V0</accession>
<comment type="similarity">
    <text evidence="1">Belongs to the VPS72/YL1 family.</text>
</comment>
<dbReference type="Pfam" id="PF05764">
    <property type="entry name" value="YL1"/>
    <property type="match status" value="1"/>
</dbReference>
<evidence type="ECO:0000256" key="2">
    <source>
        <dbReference type="ARBA" id="ARBA00020000"/>
    </source>
</evidence>
<gene>
    <name evidence="5" type="ORF">Cfor_00072</name>
</gene>
<feature type="region of interest" description="Disordered" evidence="3">
    <location>
        <begin position="1"/>
        <end position="85"/>
    </location>
</feature>
<feature type="compositionally biased region" description="Basic and acidic residues" evidence="3">
    <location>
        <begin position="1"/>
        <end position="11"/>
    </location>
</feature>
<dbReference type="FunCoup" id="A0A6L2Q0V0">
    <property type="interactions" value="1873"/>
</dbReference>
<dbReference type="OrthoDB" id="78296at2759"/>
<evidence type="ECO:0000256" key="3">
    <source>
        <dbReference type="SAM" id="MobiDB-lite"/>
    </source>
</evidence>
<dbReference type="Pfam" id="PF08265">
    <property type="entry name" value="YL1_C"/>
    <property type="match status" value="1"/>
</dbReference>
<protein>
    <recommendedName>
        <fullName evidence="2">Vacuolar protein sorting-associated protein 72 homolog</fullName>
    </recommendedName>
</protein>
<evidence type="ECO:0000313" key="6">
    <source>
        <dbReference type="Proteomes" id="UP000502823"/>
    </source>
</evidence>
<organism evidence="5 6">
    <name type="scientific">Coptotermes formosanus</name>
    <name type="common">Formosan subterranean termite</name>
    <dbReference type="NCBI Taxonomy" id="36987"/>
    <lineage>
        <taxon>Eukaryota</taxon>
        <taxon>Metazoa</taxon>
        <taxon>Ecdysozoa</taxon>
        <taxon>Arthropoda</taxon>
        <taxon>Hexapoda</taxon>
        <taxon>Insecta</taxon>
        <taxon>Pterygota</taxon>
        <taxon>Neoptera</taxon>
        <taxon>Polyneoptera</taxon>
        <taxon>Dictyoptera</taxon>
        <taxon>Blattodea</taxon>
        <taxon>Blattoidea</taxon>
        <taxon>Termitoidae</taxon>
        <taxon>Rhinotermitidae</taxon>
        <taxon>Coptotermes</taxon>
    </lineage>
</organism>
<dbReference type="InterPro" id="IPR013272">
    <property type="entry name" value="Vps72/YL1_C"/>
</dbReference>
<dbReference type="InParanoid" id="A0A6L2Q0V0"/>
<dbReference type="SMART" id="SM00993">
    <property type="entry name" value="YL1_C"/>
    <property type="match status" value="1"/>
</dbReference>